<dbReference type="EMBL" id="BMDT01000001">
    <property type="protein sequence ID" value="GGI64588.1"/>
    <property type="molecule type" value="Genomic_DNA"/>
</dbReference>
<keyword evidence="1" id="KW-0460">Magnesium</keyword>
<feature type="binding site" evidence="1">
    <location>
        <position position="87"/>
    </location>
    <ligand>
        <name>Mg(2+)</name>
        <dbReference type="ChEBI" id="CHEBI:18420"/>
        <label>1</label>
        <note>catalytic</note>
    </ligand>
</feature>
<dbReference type="Proteomes" id="UP000622610">
    <property type="component" value="Unassembled WGS sequence"/>
</dbReference>
<reference evidence="2" key="2">
    <citation type="submission" date="2020-09" db="EMBL/GenBank/DDBJ databases">
        <authorList>
            <person name="Sun Q."/>
            <person name="Sedlacek I."/>
        </authorList>
    </citation>
    <scope>NUCLEOTIDE SEQUENCE</scope>
    <source>
        <strain evidence="2">CCM 8433</strain>
    </source>
</reference>
<feature type="binding site" evidence="1">
    <location>
        <position position="85"/>
    </location>
    <ligand>
        <name>Mg(2+)</name>
        <dbReference type="ChEBI" id="CHEBI:18420"/>
        <label>1</label>
        <note>catalytic</note>
    </ligand>
</feature>
<feature type="binding site" evidence="1">
    <location>
        <position position="207"/>
    </location>
    <ligand>
        <name>Mg(2+)</name>
        <dbReference type="ChEBI" id="CHEBI:18420"/>
        <label>1</label>
        <note>catalytic</note>
    </ligand>
</feature>
<dbReference type="PRINTS" id="PR00377">
    <property type="entry name" value="IMPHPHTASES"/>
</dbReference>
<dbReference type="Pfam" id="PF00459">
    <property type="entry name" value="Inositol_P"/>
    <property type="match status" value="1"/>
</dbReference>
<feature type="binding site" evidence="1">
    <location>
        <position position="88"/>
    </location>
    <ligand>
        <name>Mg(2+)</name>
        <dbReference type="ChEBI" id="CHEBI:18420"/>
        <label>1</label>
        <note>catalytic</note>
    </ligand>
</feature>
<organism evidence="2 3">
    <name type="scientific">Enterococcus alcedinis</name>
    <dbReference type="NCBI Taxonomy" id="1274384"/>
    <lineage>
        <taxon>Bacteria</taxon>
        <taxon>Bacillati</taxon>
        <taxon>Bacillota</taxon>
        <taxon>Bacilli</taxon>
        <taxon>Lactobacillales</taxon>
        <taxon>Enterococcaceae</taxon>
        <taxon>Enterococcus</taxon>
    </lineage>
</organism>
<dbReference type="GO" id="GO:0006020">
    <property type="term" value="P:inositol metabolic process"/>
    <property type="evidence" value="ECO:0007669"/>
    <property type="project" value="TreeGrafter"/>
</dbReference>
<dbReference type="GO" id="GO:0007165">
    <property type="term" value="P:signal transduction"/>
    <property type="evidence" value="ECO:0007669"/>
    <property type="project" value="TreeGrafter"/>
</dbReference>
<dbReference type="PANTHER" id="PTHR20854:SF4">
    <property type="entry name" value="INOSITOL-1-MONOPHOSPHATASE-RELATED"/>
    <property type="match status" value="1"/>
</dbReference>
<dbReference type="GO" id="GO:0046872">
    <property type="term" value="F:metal ion binding"/>
    <property type="evidence" value="ECO:0007669"/>
    <property type="project" value="UniProtKB-KW"/>
</dbReference>
<reference evidence="2" key="1">
    <citation type="journal article" date="2014" name="Int. J. Syst. Evol. Microbiol.">
        <title>Complete genome sequence of Corynebacterium casei LMG S-19264T (=DSM 44701T), isolated from a smear-ripened cheese.</title>
        <authorList>
            <consortium name="US DOE Joint Genome Institute (JGI-PGF)"/>
            <person name="Walter F."/>
            <person name="Albersmeier A."/>
            <person name="Kalinowski J."/>
            <person name="Ruckert C."/>
        </authorList>
    </citation>
    <scope>NUCLEOTIDE SEQUENCE</scope>
    <source>
        <strain evidence="2">CCM 8433</strain>
    </source>
</reference>
<keyword evidence="1" id="KW-0479">Metal-binding</keyword>
<dbReference type="GO" id="GO:0008934">
    <property type="term" value="F:inositol monophosphate 1-phosphatase activity"/>
    <property type="evidence" value="ECO:0007669"/>
    <property type="project" value="TreeGrafter"/>
</dbReference>
<dbReference type="CDD" id="cd01637">
    <property type="entry name" value="IMPase_like"/>
    <property type="match status" value="1"/>
</dbReference>
<dbReference type="AlphaFoldDB" id="A0A917JD05"/>
<dbReference type="Gene3D" id="3.40.190.80">
    <property type="match status" value="1"/>
</dbReference>
<name>A0A917JD05_9ENTE</name>
<accession>A0A917JD05</accession>
<evidence type="ECO:0000256" key="1">
    <source>
        <dbReference type="PIRSR" id="PIRSR600760-2"/>
    </source>
</evidence>
<dbReference type="InterPro" id="IPR000760">
    <property type="entry name" value="Inositol_monophosphatase-like"/>
</dbReference>
<comment type="caution">
    <text evidence="2">The sequence shown here is derived from an EMBL/GenBank/DDBJ whole genome shotgun (WGS) entry which is preliminary data.</text>
</comment>
<gene>
    <name evidence="2" type="primary">suhB</name>
    <name evidence="2" type="ORF">GCM10011482_02420</name>
</gene>
<feature type="binding site" evidence="1">
    <location>
        <position position="67"/>
    </location>
    <ligand>
        <name>Mg(2+)</name>
        <dbReference type="ChEBI" id="CHEBI:18420"/>
        <label>1</label>
        <note>catalytic</note>
    </ligand>
</feature>
<sequence>MQILINEMKRWMVEAGENLKKALAKESLEVDTKSSRTDLVTNLDKQTQDFLIERIVSFDSTANILAEENGKHALSSMEGRVYVIDPIDGTMNFVLEGENFCIMVGIYEDGEPVLGFIYNVIKEEFLWGGPSIGVYLNEDRVNQPTIPSLSAGLVGINCKMYRENVGNSQEIGRRSMGVRMSGCAGVELVHLALGRRVAYISNLSPWDYAAGGAILQTFGMKLSNFNGEPLKFDGQEQFLAASAPIYDEILAIALNTEK</sequence>
<dbReference type="Gene3D" id="3.30.540.10">
    <property type="entry name" value="Fructose-1,6-Bisphosphatase, subunit A, domain 1"/>
    <property type="match status" value="1"/>
</dbReference>
<keyword evidence="3" id="KW-1185">Reference proteome</keyword>
<evidence type="ECO:0000313" key="2">
    <source>
        <dbReference type="EMBL" id="GGI64588.1"/>
    </source>
</evidence>
<comment type="cofactor">
    <cofactor evidence="1">
        <name>Mg(2+)</name>
        <dbReference type="ChEBI" id="CHEBI:18420"/>
    </cofactor>
</comment>
<dbReference type="SUPFAM" id="SSF56655">
    <property type="entry name" value="Carbohydrate phosphatase"/>
    <property type="match status" value="1"/>
</dbReference>
<dbReference type="RefSeq" id="WP_188366437.1">
    <property type="nucleotide sequence ID" value="NZ_BMDT01000001.1"/>
</dbReference>
<protein>
    <submittedName>
        <fullName evidence="2">Inositol monophosphatase</fullName>
    </submittedName>
</protein>
<proteinExistence type="predicted"/>
<dbReference type="PANTHER" id="PTHR20854">
    <property type="entry name" value="INOSITOL MONOPHOSPHATASE"/>
    <property type="match status" value="1"/>
</dbReference>
<evidence type="ECO:0000313" key="3">
    <source>
        <dbReference type="Proteomes" id="UP000622610"/>
    </source>
</evidence>